<evidence type="ECO:0000256" key="1">
    <source>
        <dbReference type="SAM" id="MobiDB-lite"/>
    </source>
</evidence>
<proteinExistence type="predicted"/>
<organism evidence="2 3">
    <name type="scientific">Caballeronia sordidicola</name>
    <name type="common">Burkholderia sordidicola</name>
    <dbReference type="NCBI Taxonomy" id="196367"/>
    <lineage>
        <taxon>Bacteria</taxon>
        <taxon>Pseudomonadati</taxon>
        <taxon>Pseudomonadota</taxon>
        <taxon>Betaproteobacteria</taxon>
        <taxon>Burkholderiales</taxon>
        <taxon>Burkholderiaceae</taxon>
        <taxon>Caballeronia</taxon>
    </lineage>
</organism>
<reference evidence="3" key="1">
    <citation type="submission" date="2017-01" db="EMBL/GenBank/DDBJ databases">
        <title>Genome Analysis of Deinococcus marmoris KOPRI26562.</title>
        <authorList>
            <person name="Kim J.H."/>
            <person name="Oh H.-M."/>
        </authorList>
    </citation>
    <scope>NUCLEOTIDE SEQUENCE [LARGE SCALE GENOMIC DNA]</scope>
    <source>
        <strain evidence="3">PAMC 26633</strain>
    </source>
</reference>
<feature type="region of interest" description="Disordered" evidence="1">
    <location>
        <begin position="19"/>
        <end position="45"/>
    </location>
</feature>
<protein>
    <submittedName>
        <fullName evidence="2">Uncharacterized protein</fullName>
    </submittedName>
</protein>
<evidence type="ECO:0000313" key="2">
    <source>
        <dbReference type="EMBL" id="OXC79177.1"/>
    </source>
</evidence>
<comment type="caution">
    <text evidence="2">The sequence shown here is derived from an EMBL/GenBank/DDBJ whole genome shotgun (WGS) entry which is preliminary data.</text>
</comment>
<gene>
    <name evidence="2" type="ORF">BSU04_08385</name>
</gene>
<dbReference type="EMBL" id="MTHB01000046">
    <property type="protein sequence ID" value="OXC79177.1"/>
    <property type="molecule type" value="Genomic_DNA"/>
</dbReference>
<accession>A0A226X8A0</accession>
<name>A0A226X8A0_CABSO</name>
<sequence length="45" mass="4839">MRPLFHTLKCAASERSAVGKGKIGKPDPSGALHFGNGIRSTSDWR</sequence>
<dbReference type="AlphaFoldDB" id="A0A226X8A0"/>
<evidence type="ECO:0000313" key="3">
    <source>
        <dbReference type="Proteomes" id="UP000214720"/>
    </source>
</evidence>
<dbReference type="Proteomes" id="UP000214720">
    <property type="component" value="Unassembled WGS sequence"/>
</dbReference>